<dbReference type="Proteomes" id="UP000494135">
    <property type="component" value="Unassembled WGS sequence"/>
</dbReference>
<evidence type="ECO:0000313" key="7">
    <source>
        <dbReference type="Proteomes" id="UP000494135"/>
    </source>
</evidence>
<feature type="domain" description="Response regulatory" evidence="3">
    <location>
        <begin position="3"/>
        <end position="117"/>
    </location>
</feature>
<evidence type="ECO:0000256" key="2">
    <source>
        <dbReference type="PROSITE-ProRule" id="PRU00169"/>
    </source>
</evidence>
<organism evidence="5 6">
    <name type="scientific">Burkholderia puraquae</name>
    <dbReference type="NCBI Taxonomy" id="1904757"/>
    <lineage>
        <taxon>Bacteria</taxon>
        <taxon>Pseudomonadati</taxon>
        <taxon>Pseudomonadota</taxon>
        <taxon>Betaproteobacteria</taxon>
        <taxon>Burkholderiales</taxon>
        <taxon>Burkholderiaceae</taxon>
        <taxon>Burkholderia</taxon>
        <taxon>Burkholderia cepacia complex</taxon>
    </lineage>
</organism>
<dbReference type="RefSeq" id="WP_085043369.1">
    <property type="nucleotide sequence ID" value="NZ_CADIKG010000033.1"/>
</dbReference>
<evidence type="ECO:0000313" key="5">
    <source>
        <dbReference type="EMBL" id="ORT79998.1"/>
    </source>
</evidence>
<dbReference type="InterPro" id="IPR001789">
    <property type="entry name" value="Sig_transdc_resp-reg_receiver"/>
</dbReference>
<dbReference type="Proteomes" id="UP000193146">
    <property type="component" value="Unassembled WGS sequence"/>
</dbReference>
<evidence type="ECO:0000313" key="6">
    <source>
        <dbReference type="Proteomes" id="UP000193146"/>
    </source>
</evidence>
<dbReference type="EMBL" id="NBYX01000035">
    <property type="protein sequence ID" value="ORT79998.1"/>
    <property type="molecule type" value="Genomic_DNA"/>
</dbReference>
<dbReference type="SUPFAM" id="SSF52172">
    <property type="entry name" value="CheY-like"/>
    <property type="match status" value="1"/>
</dbReference>
<sequence>MGIVCVIDDDASVRKSLASLLKSAGYTALPFASGEEFLASGPPDDAICVLIDLKMKGMSGLDVQRQLVQRNATVPVILMSSHGDDESVRRAFAHGAVAFLRKPFPSDDMIDLIDQIAAGGRPA</sequence>
<reference evidence="4 7" key="2">
    <citation type="submission" date="2020-04" db="EMBL/GenBank/DDBJ databases">
        <authorList>
            <person name="De Canck E."/>
        </authorList>
    </citation>
    <scope>NUCLEOTIDE SEQUENCE [LARGE SCALE GENOMIC DNA]</scope>
    <source>
        <strain evidence="4 7">LMG 29660</strain>
    </source>
</reference>
<dbReference type="Pfam" id="PF00072">
    <property type="entry name" value="Response_reg"/>
    <property type="match status" value="1"/>
</dbReference>
<name>A0A1X1P5Z1_9BURK</name>
<dbReference type="AlphaFoldDB" id="A0A1X1P5Z1"/>
<dbReference type="EMBL" id="CADIKG010000033">
    <property type="protein sequence ID" value="CAB3771388.1"/>
    <property type="molecule type" value="Genomic_DNA"/>
</dbReference>
<keyword evidence="1 2" id="KW-0597">Phosphoprotein</keyword>
<proteinExistence type="predicted"/>
<dbReference type="SMART" id="SM00448">
    <property type="entry name" value="REC"/>
    <property type="match status" value="1"/>
</dbReference>
<dbReference type="PROSITE" id="PS50110">
    <property type="entry name" value="RESPONSE_REGULATORY"/>
    <property type="match status" value="1"/>
</dbReference>
<dbReference type="PANTHER" id="PTHR44591:SF25">
    <property type="entry name" value="CHEMOTAXIS TWO-COMPONENT RESPONSE REGULATOR"/>
    <property type="match status" value="1"/>
</dbReference>
<dbReference type="InterPro" id="IPR050595">
    <property type="entry name" value="Bact_response_regulator"/>
</dbReference>
<dbReference type="OrthoDB" id="9103936at2"/>
<dbReference type="GO" id="GO:0000160">
    <property type="term" value="P:phosphorelay signal transduction system"/>
    <property type="evidence" value="ECO:0007669"/>
    <property type="project" value="InterPro"/>
</dbReference>
<dbReference type="GO" id="GO:0003677">
    <property type="term" value="F:DNA binding"/>
    <property type="evidence" value="ECO:0007669"/>
    <property type="project" value="UniProtKB-KW"/>
</dbReference>
<dbReference type="InterPro" id="IPR011006">
    <property type="entry name" value="CheY-like_superfamily"/>
</dbReference>
<evidence type="ECO:0000313" key="4">
    <source>
        <dbReference type="EMBL" id="CAB3771388.1"/>
    </source>
</evidence>
<gene>
    <name evidence="4" type="primary">glnG_2</name>
    <name evidence="5" type="ORF">B7G54_35590</name>
    <name evidence="4" type="ORF">LMG29660_06873</name>
</gene>
<feature type="modified residue" description="4-aspartylphosphate" evidence="2">
    <location>
        <position position="52"/>
    </location>
</feature>
<dbReference type="PANTHER" id="PTHR44591">
    <property type="entry name" value="STRESS RESPONSE REGULATOR PROTEIN 1"/>
    <property type="match status" value="1"/>
</dbReference>
<dbReference type="Gene3D" id="3.40.50.2300">
    <property type="match status" value="1"/>
</dbReference>
<reference evidence="5 6" key="1">
    <citation type="submission" date="2017-04" db="EMBL/GenBank/DDBJ databases">
        <title>Burkholderia puraquae sp. nov., a novel Burkholderia cepacia complex species from hospital setting samples.</title>
        <authorList>
            <person name="Martina P."/>
            <person name="Leguizamon M."/>
            <person name="Prieto C."/>
            <person name="Sousa S."/>
            <person name="Montanaro P."/>
            <person name="Draghi W."/>
            <person name="Staembler M."/>
            <person name="Bettiol M."/>
            <person name="Figoli C."/>
            <person name="Palau J."/>
            <person name="Alvarez F."/>
            <person name="Benetti S."/>
            <person name="Anchat E."/>
            <person name="Vescina C."/>
            <person name="Ferreras J."/>
            <person name="Lasch P."/>
            <person name="Lagares A."/>
            <person name="Zorreguieta A."/>
            <person name="Yantorno O."/>
            <person name="Bosch A."/>
        </authorList>
    </citation>
    <scope>NUCLEOTIDE SEQUENCE [LARGE SCALE GENOMIC DNA]</scope>
    <source>
        <strain evidence="5 6">CAMPA 1040</strain>
    </source>
</reference>
<evidence type="ECO:0000259" key="3">
    <source>
        <dbReference type="PROSITE" id="PS50110"/>
    </source>
</evidence>
<protein>
    <submittedName>
        <fullName evidence="4">DNA-binding transcriptional regulator NtrC</fullName>
    </submittedName>
    <submittedName>
        <fullName evidence="5">Two-component system response regulator</fullName>
    </submittedName>
</protein>
<accession>A0A1X1P5Z1</accession>
<keyword evidence="4" id="KW-0238">DNA-binding</keyword>
<evidence type="ECO:0000256" key="1">
    <source>
        <dbReference type="ARBA" id="ARBA00022553"/>
    </source>
</evidence>
<keyword evidence="6" id="KW-1185">Reference proteome</keyword>